<accession>A0AAN7V990</accession>
<dbReference type="EMBL" id="JAVRBK010000007">
    <property type="protein sequence ID" value="KAK5641934.1"/>
    <property type="molecule type" value="Genomic_DNA"/>
</dbReference>
<evidence type="ECO:0000313" key="3">
    <source>
        <dbReference type="Proteomes" id="UP001329430"/>
    </source>
</evidence>
<proteinExistence type="predicted"/>
<sequence length="227" mass="26562">MLPRVDTFKKVLFIKRLIAYNESFVPVGTNSDLKPFAVLWHEGVSGRSKEDIVSCFYAFMTRYRDAQKIIMWLDNCCSQNKNWCFLTFLVRMINSSEIAANEIILNFFEPGHTFMSADSFHHQVELSLKKQGKTYDFDDFADAVQKAQKCKVEIKKMSYVDFYKWKDLKSQAKLNKDPNRPYISDIVEIKATRGKFLLEYKTIYTDSKPVSHLSFLLIHNLHAYFST</sequence>
<evidence type="ECO:0000259" key="1">
    <source>
        <dbReference type="Pfam" id="PF25273"/>
    </source>
</evidence>
<dbReference type="AlphaFoldDB" id="A0AAN7V990"/>
<name>A0AAN7V990_9COLE</name>
<gene>
    <name evidence="2" type="ORF">RI129_010481</name>
</gene>
<feature type="domain" description="DUF7869" evidence="1">
    <location>
        <begin position="66"/>
        <end position="169"/>
    </location>
</feature>
<protein>
    <recommendedName>
        <fullName evidence="1">DUF7869 domain-containing protein</fullName>
    </recommendedName>
</protein>
<evidence type="ECO:0000313" key="2">
    <source>
        <dbReference type="EMBL" id="KAK5641934.1"/>
    </source>
</evidence>
<organism evidence="2 3">
    <name type="scientific">Pyrocoelia pectoralis</name>
    <dbReference type="NCBI Taxonomy" id="417401"/>
    <lineage>
        <taxon>Eukaryota</taxon>
        <taxon>Metazoa</taxon>
        <taxon>Ecdysozoa</taxon>
        <taxon>Arthropoda</taxon>
        <taxon>Hexapoda</taxon>
        <taxon>Insecta</taxon>
        <taxon>Pterygota</taxon>
        <taxon>Neoptera</taxon>
        <taxon>Endopterygota</taxon>
        <taxon>Coleoptera</taxon>
        <taxon>Polyphaga</taxon>
        <taxon>Elateriformia</taxon>
        <taxon>Elateroidea</taxon>
        <taxon>Lampyridae</taxon>
        <taxon>Lampyrinae</taxon>
        <taxon>Pyrocoelia</taxon>
    </lineage>
</organism>
<reference evidence="2 3" key="1">
    <citation type="journal article" date="2024" name="Insects">
        <title>An Improved Chromosome-Level Genome Assembly of the Firefly Pyrocoelia pectoralis.</title>
        <authorList>
            <person name="Fu X."/>
            <person name="Meyer-Rochow V.B."/>
            <person name="Ballantyne L."/>
            <person name="Zhu X."/>
        </authorList>
    </citation>
    <scope>NUCLEOTIDE SEQUENCE [LARGE SCALE GENOMIC DNA]</scope>
    <source>
        <strain evidence="2">XCY_ONT2</strain>
    </source>
</reference>
<dbReference type="InterPro" id="IPR057191">
    <property type="entry name" value="DUF7869"/>
</dbReference>
<comment type="caution">
    <text evidence="2">The sequence shown here is derived from an EMBL/GenBank/DDBJ whole genome shotgun (WGS) entry which is preliminary data.</text>
</comment>
<dbReference type="Proteomes" id="UP001329430">
    <property type="component" value="Chromosome 7"/>
</dbReference>
<dbReference type="Pfam" id="PF25273">
    <property type="entry name" value="DUF7869"/>
    <property type="match status" value="1"/>
</dbReference>
<keyword evidence="3" id="KW-1185">Reference proteome</keyword>